<dbReference type="InterPro" id="IPR006641">
    <property type="entry name" value="YqgF/RNaseH-like_dom"/>
</dbReference>
<dbReference type="EC" id="3.1.-.-" evidence="5"/>
<evidence type="ECO:0000256" key="1">
    <source>
        <dbReference type="ARBA" id="ARBA00022490"/>
    </source>
</evidence>
<evidence type="ECO:0000256" key="5">
    <source>
        <dbReference type="HAMAP-Rule" id="MF_00651"/>
    </source>
</evidence>
<keyword evidence="4 5" id="KW-0378">Hydrolase</keyword>
<dbReference type="GO" id="GO:0016788">
    <property type="term" value="F:hydrolase activity, acting on ester bonds"/>
    <property type="evidence" value="ECO:0007669"/>
    <property type="project" value="UniProtKB-UniRule"/>
</dbReference>
<keyword evidence="8" id="KW-1185">Reference proteome</keyword>
<comment type="subcellular location">
    <subcellularLocation>
        <location evidence="5">Cytoplasm</location>
    </subcellularLocation>
</comment>
<dbReference type="Proteomes" id="UP000461880">
    <property type="component" value="Unassembled WGS sequence"/>
</dbReference>
<organism evidence="7 8">
    <name type="scientific">Stecheria intestinalis</name>
    <dbReference type="NCBI Taxonomy" id="2606630"/>
    <lineage>
        <taxon>Bacteria</taxon>
        <taxon>Bacillati</taxon>
        <taxon>Bacillota</taxon>
        <taxon>Erysipelotrichia</taxon>
        <taxon>Erysipelotrichales</taxon>
        <taxon>Erysipelotrichaceae</taxon>
        <taxon>Stecheria</taxon>
    </lineage>
</organism>
<gene>
    <name evidence="7" type="primary">ruvX</name>
    <name evidence="7" type="ORF">FYJ51_01080</name>
</gene>
<protein>
    <recommendedName>
        <fullName evidence="5">Putative pre-16S rRNA nuclease</fullName>
        <ecNumber evidence="5">3.1.-.-</ecNumber>
    </recommendedName>
</protein>
<dbReference type="SMART" id="SM00732">
    <property type="entry name" value="YqgFc"/>
    <property type="match status" value="1"/>
</dbReference>
<evidence type="ECO:0000313" key="8">
    <source>
        <dbReference type="Proteomes" id="UP000461880"/>
    </source>
</evidence>
<dbReference type="Pfam" id="PF03652">
    <property type="entry name" value="RuvX"/>
    <property type="match status" value="1"/>
</dbReference>
<dbReference type="NCBIfam" id="TIGR00250">
    <property type="entry name" value="RNAse_H_YqgF"/>
    <property type="match status" value="1"/>
</dbReference>
<feature type="domain" description="YqgF/RNase H-like" evidence="6">
    <location>
        <begin position="1"/>
        <end position="102"/>
    </location>
</feature>
<evidence type="ECO:0000256" key="2">
    <source>
        <dbReference type="ARBA" id="ARBA00022517"/>
    </source>
</evidence>
<comment type="caution">
    <text evidence="7">The sequence shown here is derived from an EMBL/GenBank/DDBJ whole genome shotgun (WGS) entry which is preliminary data.</text>
</comment>
<proteinExistence type="inferred from homology"/>
<evidence type="ECO:0000259" key="6">
    <source>
        <dbReference type="SMART" id="SM00732"/>
    </source>
</evidence>
<sequence length="137" mass="15460">MKYLGLDLGSVTCGVSRSETGFIAETVETIRFHPDDYDQALDRILSVIEREKPDIIVLGYPLLENGDAGERAQICEIFGKQLEKESGIPVKLQDERNTTKDSEAILLEADVSRKKRKKVIDQMAAVRILQYYLDANQ</sequence>
<dbReference type="InterPro" id="IPR037027">
    <property type="entry name" value="YqgF/RNaseH-like_dom_sf"/>
</dbReference>
<evidence type="ECO:0000313" key="7">
    <source>
        <dbReference type="EMBL" id="MSS57506.1"/>
    </source>
</evidence>
<dbReference type="EMBL" id="VUMN01000001">
    <property type="protein sequence ID" value="MSS57506.1"/>
    <property type="molecule type" value="Genomic_DNA"/>
</dbReference>
<evidence type="ECO:0000256" key="3">
    <source>
        <dbReference type="ARBA" id="ARBA00022722"/>
    </source>
</evidence>
<reference evidence="7 8" key="1">
    <citation type="submission" date="2019-08" db="EMBL/GenBank/DDBJ databases">
        <title>In-depth cultivation of the pig gut microbiome towards novel bacterial diversity and tailored functional studies.</title>
        <authorList>
            <person name="Wylensek D."/>
            <person name="Hitch T.C.A."/>
            <person name="Clavel T."/>
        </authorList>
    </citation>
    <scope>NUCLEOTIDE SEQUENCE [LARGE SCALE GENOMIC DNA]</scope>
    <source>
        <strain evidence="7 8">Oil+RF-744-GAM-WT-6</strain>
    </source>
</reference>
<dbReference type="InterPro" id="IPR012337">
    <property type="entry name" value="RNaseH-like_sf"/>
</dbReference>
<evidence type="ECO:0000256" key="4">
    <source>
        <dbReference type="ARBA" id="ARBA00022801"/>
    </source>
</evidence>
<dbReference type="PANTHER" id="PTHR33317">
    <property type="entry name" value="POLYNUCLEOTIDYL TRANSFERASE, RIBONUCLEASE H-LIKE SUPERFAMILY PROTEIN"/>
    <property type="match status" value="1"/>
</dbReference>
<comment type="similarity">
    <text evidence="5">Belongs to the YqgF HJR family.</text>
</comment>
<dbReference type="RefSeq" id="WP_105303767.1">
    <property type="nucleotide sequence ID" value="NZ_JAQXPC010000025.1"/>
</dbReference>
<dbReference type="SUPFAM" id="SSF53098">
    <property type="entry name" value="Ribonuclease H-like"/>
    <property type="match status" value="1"/>
</dbReference>
<dbReference type="GO" id="GO:0000967">
    <property type="term" value="P:rRNA 5'-end processing"/>
    <property type="evidence" value="ECO:0007669"/>
    <property type="project" value="UniProtKB-UniRule"/>
</dbReference>
<keyword evidence="3 5" id="KW-0540">Nuclease</keyword>
<dbReference type="InterPro" id="IPR005227">
    <property type="entry name" value="YqgF"/>
</dbReference>
<dbReference type="GO" id="GO:0004518">
    <property type="term" value="F:nuclease activity"/>
    <property type="evidence" value="ECO:0007669"/>
    <property type="project" value="UniProtKB-KW"/>
</dbReference>
<dbReference type="AlphaFoldDB" id="A0A7X2NQ35"/>
<dbReference type="CDD" id="cd16964">
    <property type="entry name" value="YqgF"/>
    <property type="match status" value="1"/>
</dbReference>
<comment type="function">
    <text evidence="5">Could be a nuclease involved in processing of the 5'-end of pre-16S rRNA.</text>
</comment>
<dbReference type="HAMAP" id="MF_00651">
    <property type="entry name" value="Nuclease_YqgF"/>
    <property type="match status" value="1"/>
</dbReference>
<keyword evidence="2 5" id="KW-0690">Ribosome biogenesis</keyword>
<dbReference type="GO" id="GO:0005829">
    <property type="term" value="C:cytosol"/>
    <property type="evidence" value="ECO:0007669"/>
    <property type="project" value="TreeGrafter"/>
</dbReference>
<dbReference type="Gene3D" id="3.30.420.140">
    <property type="entry name" value="YqgF/RNase H-like domain"/>
    <property type="match status" value="1"/>
</dbReference>
<dbReference type="PANTHER" id="PTHR33317:SF4">
    <property type="entry name" value="POLYNUCLEOTIDYL TRANSFERASE, RIBONUCLEASE H-LIKE SUPERFAMILY PROTEIN"/>
    <property type="match status" value="1"/>
</dbReference>
<name>A0A7X2NQ35_9FIRM</name>
<accession>A0A7X2NQ35</accession>
<keyword evidence="1 5" id="KW-0963">Cytoplasm</keyword>